<dbReference type="InterPro" id="IPR053257">
    <property type="entry name" value="Cu-only_SOD"/>
</dbReference>
<reference evidence="1 2" key="1">
    <citation type="journal article" date="2024" name="BMC Genomics">
        <title>De novo assembly and annotation of Popillia japonica's genome with initial clues to its potential as an invasive pest.</title>
        <authorList>
            <person name="Cucini C."/>
            <person name="Boschi S."/>
            <person name="Funari R."/>
            <person name="Cardaioli E."/>
            <person name="Iannotti N."/>
            <person name="Marturano G."/>
            <person name="Paoli F."/>
            <person name="Bruttini M."/>
            <person name="Carapelli A."/>
            <person name="Frati F."/>
            <person name="Nardi F."/>
        </authorList>
    </citation>
    <scope>NUCLEOTIDE SEQUENCE [LARGE SCALE GENOMIC DNA]</scope>
    <source>
        <strain evidence="1">DMR45628</strain>
    </source>
</reference>
<dbReference type="AlphaFoldDB" id="A0AAW1ICQ3"/>
<gene>
    <name evidence="1" type="ORF">QE152_g36709</name>
</gene>
<protein>
    <submittedName>
        <fullName evidence="1">Uncharacterized protein</fullName>
    </submittedName>
</protein>
<dbReference type="Proteomes" id="UP001458880">
    <property type="component" value="Unassembled WGS sequence"/>
</dbReference>
<evidence type="ECO:0000313" key="1">
    <source>
        <dbReference type="EMBL" id="KAK9687091.1"/>
    </source>
</evidence>
<dbReference type="GO" id="GO:0046872">
    <property type="term" value="F:metal ion binding"/>
    <property type="evidence" value="ECO:0007669"/>
    <property type="project" value="InterPro"/>
</dbReference>
<dbReference type="Gene3D" id="2.60.40.200">
    <property type="entry name" value="Superoxide dismutase, copper/zinc binding domain"/>
    <property type="match status" value="4"/>
</dbReference>
<dbReference type="InterPro" id="IPR036423">
    <property type="entry name" value="SOD-like_Cu/Zn_dom_sf"/>
</dbReference>
<dbReference type="EMBL" id="JASPKY010000662">
    <property type="protein sequence ID" value="KAK9687091.1"/>
    <property type="molecule type" value="Genomic_DNA"/>
</dbReference>
<dbReference type="PANTHER" id="PTHR20910">
    <property type="entry name" value="AGAP001623-PA"/>
    <property type="match status" value="1"/>
</dbReference>
<sequence length="995" mass="113199">MELLRKQLLYFYFSLGFIHVTSIELRSYISGQGLHGTISFIHLEEKDSIKILTNLSTTLQYPDQVWSWFVTEYPVDYVEIENRCNENHLGKKIITMDNIFGYLILPDNKTAEYETKDLQISGKNGLYGRSLLFRNVQTNQEICSSITVVDKTSEKIAIARFNSPVSGKVYFRWLSTKNNHRQVLITTDLYRVADVEKLGKAATFTEHHWKIYVTDILEHKERSEQNCNILQLVFDPQNAGNDGAVGAIDVRLGKVKISTDNAKTRSKMFFVDEQLILLPSDLIGPQRRLYLVLFENKYPDSFLACAKIQYNQPINAKVIIQSGGIRGDIKLTQHTPFEPTFLNFNITTARGDFETKLVYSSSVAGYKIHELPITPSKLLEEKENHCLTTKFVFNPLKADIGAIPNGMEPKGTQDQYALGDLSGKLLGRNNMTFLVNGQELSGKYWDTYLPLQGRYSVIHRALVIYKKAMFPSAELDIEPWICGSIVLYNQNFKYQKPIFTAQVQFRYPIVGQILFRQPLDEPWTDTSIFFDYIVHADGSSLNNSASHRWAIHYSPPGKDFYSWQNRCLSAGDVYNPYKVIMVVLGNDGAVGAIDVRLGKVKISTDNAKTRSKMFFVDEQLILLPSDLIGPQRRLYLVLFENKYPDSFLACAKIQYNQPINAKVIIQSGGIRGDIKLTQHTPFEPTFLNFNITTARGDFETKLVYSSSVAGYKIHELPITPSKLLEEKENHCLTTKFVFNPLKADIGAIPNGLGTQDQYALGDLSGKLLGRNNMTFLVNGQELSGKYWDTYLPLQGRYSVIHRALVIYKKAMFPSAELDIEPWICGSIVLYNQNFKYQKPIFTAQVQFRYPIVGQILFRQPLDEPWTDTSIFFDYIVHADGSSLNNSASHRWAIHYSPPGKDFYSWQNRCLSAGDVYNPYKVDVESSNPSESCYLETVGLCRLGDLSARHETLDISGRKADSNKISRKFFVDPLLPLSGPHKLITKGSRKRRKQTV</sequence>
<proteinExistence type="predicted"/>
<organism evidence="1 2">
    <name type="scientific">Popillia japonica</name>
    <name type="common">Japanese beetle</name>
    <dbReference type="NCBI Taxonomy" id="7064"/>
    <lineage>
        <taxon>Eukaryota</taxon>
        <taxon>Metazoa</taxon>
        <taxon>Ecdysozoa</taxon>
        <taxon>Arthropoda</taxon>
        <taxon>Hexapoda</taxon>
        <taxon>Insecta</taxon>
        <taxon>Pterygota</taxon>
        <taxon>Neoptera</taxon>
        <taxon>Endopterygota</taxon>
        <taxon>Coleoptera</taxon>
        <taxon>Polyphaga</taxon>
        <taxon>Scarabaeiformia</taxon>
        <taxon>Scarabaeidae</taxon>
        <taxon>Rutelinae</taxon>
        <taxon>Popillia</taxon>
    </lineage>
</organism>
<comment type="caution">
    <text evidence="1">The sequence shown here is derived from an EMBL/GenBank/DDBJ whole genome shotgun (WGS) entry which is preliminary data.</text>
</comment>
<accession>A0AAW1ICQ3</accession>
<dbReference type="PANTHER" id="PTHR20910:SF1">
    <property type="entry name" value="SUPEROXIDE DISMUTASE COPPER_ZINC BINDING DOMAIN-CONTAINING PROTEIN"/>
    <property type="match status" value="1"/>
</dbReference>
<keyword evidence="2" id="KW-1185">Reference proteome</keyword>
<dbReference type="GO" id="GO:0006801">
    <property type="term" value="P:superoxide metabolic process"/>
    <property type="evidence" value="ECO:0007669"/>
    <property type="project" value="InterPro"/>
</dbReference>
<evidence type="ECO:0000313" key="2">
    <source>
        <dbReference type="Proteomes" id="UP001458880"/>
    </source>
</evidence>
<dbReference type="SUPFAM" id="SSF49329">
    <property type="entry name" value="Cu,Zn superoxide dismutase-like"/>
    <property type="match status" value="4"/>
</dbReference>
<name>A0AAW1ICQ3_POPJA</name>